<evidence type="ECO:0000313" key="3">
    <source>
        <dbReference type="EMBL" id="KPQ33386.1"/>
    </source>
</evidence>
<evidence type="ECO:0000313" key="4">
    <source>
        <dbReference type="Proteomes" id="UP000050465"/>
    </source>
</evidence>
<dbReference type="EMBL" id="LJZR01000033">
    <property type="protein sequence ID" value="KPQ33386.1"/>
    <property type="molecule type" value="Genomic_DNA"/>
</dbReference>
<dbReference type="AlphaFoldDB" id="A0A0N8KMC9"/>
<gene>
    <name evidence="3" type="ORF">HLUCCA11_18875</name>
</gene>
<name>A0A0N8KMC9_9CYAN</name>
<keyword evidence="3" id="KW-0282">Flagellum</keyword>
<protein>
    <submittedName>
        <fullName evidence="3">Bacterial flagellin N-terminal helical region</fullName>
    </submittedName>
</protein>
<keyword evidence="3" id="KW-0969">Cilium</keyword>
<proteinExistence type="predicted"/>
<feature type="region of interest" description="Disordered" evidence="2">
    <location>
        <begin position="101"/>
        <end position="122"/>
    </location>
</feature>
<sequence>MARQKKASTAILAKAQQRLIGMKAIDPKLDLGNGLTTVSFEREIGNMRQKIAAYHMLLAQADAASNELEELDKRLAEMTGRVLAGVAAQYGRASSEYEKAGGVRLGDRRRRRVPTTEAEMAT</sequence>
<reference evidence="3 4" key="1">
    <citation type="submission" date="2015-09" db="EMBL/GenBank/DDBJ databases">
        <title>Identification and resolution of microdiversity through metagenomic sequencing of parallel consortia.</title>
        <authorList>
            <person name="Nelson W.C."/>
            <person name="Romine M.F."/>
            <person name="Lindemann S.R."/>
        </authorList>
    </citation>
    <scope>NUCLEOTIDE SEQUENCE [LARGE SCALE GENOMIC DNA]</scope>
    <source>
        <strain evidence="3">Ana</strain>
    </source>
</reference>
<evidence type="ECO:0000256" key="1">
    <source>
        <dbReference type="SAM" id="Coils"/>
    </source>
</evidence>
<accession>A0A0N8KMC9</accession>
<dbReference type="Proteomes" id="UP000050465">
    <property type="component" value="Unassembled WGS sequence"/>
</dbReference>
<comment type="caution">
    <text evidence="3">The sequence shown here is derived from an EMBL/GenBank/DDBJ whole genome shotgun (WGS) entry which is preliminary data.</text>
</comment>
<organism evidence="3 4">
    <name type="scientific">Phormidesmis priestleyi Ana</name>
    <dbReference type="NCBI Taxonomy" id="1666911"/>
    <lineage>
        <taxon>Bacteria</taxon>
        <taxon>Bacillati</taxon>
        <taxon>Cyanobacteriota</taxon>
        <taxon>Cyanophyceae</taxon>
        <taxon>Leptolyngbyales</taxon>
        <taxon>Leptolyngbyaceae</taxon>
        <taxon>Phormidesmis</taxon>
    </lineage>
</organism>
<evidence type="ECO:0000256" key="2">
    <source>
        <dbReference type="SAM" id="MobiDB-lite"/>
    </source>
</evidence>
<feature type="coiled-coil region" evidence="1">
    <location>
        <begin position="54"/>
        <end position="81"/>
    </location>
</feature>
<keyword evidence="1" id="KW-0175">Coiled coil</keyword>
<keyword evidence="3" id="KW-0966">Cell projection</keyword>